<dbReference type="Pfam" id="PF05860">
    <property type="entry name" value="TPS"/>
    <property type="match status" value="1"/>
</dbReference>
<evidence type="ECO:0000313" key="4">
    <source>
        <dbReference type="Proteomes" id="UP000095143"/>
    </source>
</evidence>
<comment type="caution">
    <text evidence="3">The sequence shown here is derived from an EMBL/GenBank/DDBJ whole genome shotgun (WGS) entry which is preliminary data.</text>
</comment>
<dbReference type="EMBL" id="MDEN01000054">
    <property type="protein sequence ID" value="OCX24548.1"/>
    <property type="molecule type" value="Genomic_DNA"/>
</dbReference>
<reference evidence="3 4" key="1">
    <citation type="submission" date="2016-08" db="EMBL/GenBank/DDBJ databases">
        <title>Whole genome sequence of Pseudomonas graminis strain UASWS1507, a potential biological control agent for agriculture.</title>
        <authorList>
            <person name="Crovadore J."/>
            <person name="Calmin G."/>
            <person name="Chablais R."/>
            <person name="Cochard B."/>
            <person name="Lefort F."/>
        </authorList>
    </citation>
    <scope>NUCLEOTIDE SEQUENCE [LARGE SCALE GENOMIC DNA]</scope>
    <source>
        <strain evidence="3 4">UASWS1507</strain>
    </source>
</reference>
<feature type="domain" description="Filamentous haemagglutinin FhaB/tRNA nuclease CdiA-like TPS" evidence="2">
    <location>
        <begin position="65"/>
        <end position="186"/>
    </location>
</feature>
<dbReference type="InterPro" id="IPR011050">
    <property type="entry name" value="Pectin_lyase_fold/virulence"/>
</dbReference>
<dbReference type="NCBIfam" id="TIGR01731">
    <property type="entry name" value="fil_hemag_20aa"/>
    <property type="match status" value="73"/>
</dbReference>
<dbReference type="Proteomes" id="UP000095143">
    <property type="component" value="Unassembled WGS sequence"/>
</dbReference>
<organism evidence="3 4">
    <name type="scientific">Pseudomonas graminis</name>
    <dbReference type="NCBI Taxonomy" id="158627"/>
    <lineage>
        <taxon>Bacteria</taxon>
        <taxon>Pseudomonadati</taxon>
        <taxon>Pseudomonadota</taxon>
        <taxon>Gammaproteobacteria</taxon>
        <taxon>Pseudomonadales</taxon>
        <taxon>Pseudomonadaceae</taxon>
        <taxon>Pseudomonas</taxon>
    </lineage>
</organism>
<name>A0A1C2EC18_9PSED</name>
<dbReference type="InterPro" id="IPR008619">
    <property type="entry name" value="Filamentous_hemagglutn_rpt"/>
</dbReference>
<dbReference type="Pfam" id="PF05594">
    <property type="entry name" value="Fil_haemagg"/>
    <property type="match status" value="27"/>
</dbReference>
<feature type="region of interest" description="Disordered" evidence="1">
    <location>
        <begin position="4141"/>
        <end position="4166"/>
    </location>
</feature>
<evidence type="ECO:0000259" key="2">
    <source>
        <dbReference type="SMART" id="SM00912"/>
    </source>
</evidence>
<dbReference type="RefSeq" id="WP_065987235.1">
    <property type="nucleotide sequence ID" value="NZ_MDEN01000054.1"/>
</dbReference>
<dbReference type="InterPro" id="IPR008638">
    <property type="entry name" value="FhaB/CdiA-like_TPS"/>
</dbReference>
<feature type="region of interest" description="Disordered" evidence="1">
    <location>
        <begin position="3992"/>
        <end position="4011"/>
    </location>
</feature>
<dbReference type="SMART" id="SM00912">
    <property type="entry name" value="Haemagg_act"/>
    <property type="match status" value="1"/>
</dbReference>
<feature type="compositionally biased region" description="Polar residues" evidence="1">
    <location>
        <begin position="4148"/>
        <end position="4166"/>
    </location>
</feature>
<proteinExistence type="predicted"/>
<sequence length="4794" mass="484814">MDVRHFDFLVRQPSAALTERPRFWGMPKRGIALVLANAMFWQPLLAQADGIAVSGTTNTTLGQAGNGVPIVNIAAPNASGLSHNQYQQYNVGTQGVILNNANARTQSTQLGGIVVGNPNLNGRAASIILNEVTGANASQLNGYTEVAGQAAHVIVANPYGISCNGCGFINTPRATLTTGRPVLDNGRLDHFRVEGGSVSIEGGGLDATNLDQFDIITRSAKVNAELHANKLNIIAGRNNVDAQSLNATALADDGSAKPQLAIDSSALGGMYAGAIRLVGTEAGVGVKVAGNLAASAGDIQIDANGQLNMAQAAASGAVNIKALNAQVQGPVYGSSVDLQGRDALNIQQNVAARDQIRLSTSGQLTNTAIVEAGVNVDNSRNASGDVTISAQDLRNAGNVVASRTLQVGAGQSINNQGGTLSGQAGTQLTAASLDNRQAGRVLSQGGMTLVATQVWNASGGLIASNGNLSITAQNLDNSQQGKVSSAAALTADISGQLLNSAGVITASGARINAATLDNRQAGQVVSLGGLTLNAGQLWNASGGLITSNANLAITAQNLDNSTQGKISSVGALSADVAGQLLNSAGVITANGAQINAATLDNRQGGQVVSQGGLTIASGQLLNANSGVIASNGTLAITAQDLDNNTQGKISSAAALSADISGQLLNNGGGLITADGDVQLKAASLDNRKAGQVLSQGGMTLAATQVWNASGGVITSNGNLSITARNLDNSQQGKVSSAAALSADISETVLNSAGSLTGKDDVQVKTARLDNRQGGQVSSQGALTLAAAQVWNASGGLIASNGNLSITAQDLDNSTQGKIWSVAALSADIAGQLLNSGGGSITANGVRINTTTLDNHEGGQVLSQGILSIVASQLKNSSGGVITSNGNLLITAQNLDNSQQGKVSSLAALTANISGPLLNNGGGLITASGVQINTTTLDNRQSGQVASLGSLTITAPQVWNASGGLITSNGNLSITAQDLDNSQQGKVSSVAALSADISGQLLNQAGVITANGVQLKAASLDNRQAGQVLSQGDLSIATNQLWNASGGLITSNGNLAITAQTFDNSQKGRVTSVGALSADIAGHLLNGSGTVSANGSTRINAASLDNRGGELTSVSDLNLQTGEADNSDGGRIAGEGVTLNTAAFNNRNGTLTSTGALLLTAEQVDSSDAGRIASAKALTASVTGLDQHNGGHLYSNGDVSLDLHGGLLNNQGGLITAPGQLLLKNLTRVDNRSGEISSLNAFALAADDLQNGDGSLISKQALSVRVNGQLSNLRGLISGKGIDLKTGTLLNDDGSVSSDAALNVVVGAALSNQNGELSAAQVSTVTAASLNNAGGQITADERLTVGVSGAINSHAGTLGAADGVTVTASSLDNSQSGTVVSDGDVTLTLTGALNNQAGGSIQSKGALALQSLSLDNRGGVVSTQNGLTLRSATVDNRGGSVRATQDMQLFIDALDNSQKGLISGKGGIAFLGQQLNNQSGLLSAAGVLQIQADSVRNGAGRIASQSDLVANVGDLAQQGGEFVAQGNLTLTGNTLDNSGAGLVGATKALKLTVGNVNNRGGELSSQQDVTITAQQLDNSDAGKVIAGTALQLNVDRLINRAKGMLFGDTLQLTGSTLDNSAGTLASQNGLAVDLGGALLNDAGLLSSESGLSIKTASLSNAAGSVSSAGALTIATPGAVNNQHGSITTDGGLTLASSSLDNRNQGVISGKTSAAVNTGAFDNSHGGQLTSADTLTLSAGQVTNQDGARIAANKAVNASVTGLDQQGGELFSNGALTLDLNHGQLNNQNGLINSPGALLLKNLAGVNNQSGEISSTQGFTFGADSLDNGNGKLLSDQGLMVRVARALNNVKGVISAAALDARSDSLDNTDGLLSSRGAFDLTVSNALNNHNATLVADGKLTLNAASVDNGLGQIASKQDLIANIGGLQQQGGQLIALGALNLTGASLDNRQDGLVSANGVMTLNVGSIDNRGGELSSQDDISVTGQRLDNSDAGRVIGQKSLTLTVDQLLNRTKGVLSGKSLLTVSGTQLDNSGGNLVSQQTIDLGLSGALLNSQGLIDSEGTLNVRSASLANNGGSLSSADALTVNTSGAISNRGGKLVTDGGLTLSSSRLDNSQSGSISGKGALSLHTGDFNNSQNGRVSSASTLEMVAAQVSNLDGGSIGSNGALSASVTGLDQQGGMLFSNTDLTLDVNHGQLNNQNGLINAPGILLLKNLAGVNNQNGEISSAQGFTFSADSLDNSNGKLLSNQPLIVRVAQALTNVKGMIAAASLNIDAGSLDNSAGTLTSRGDFGLNVHGLLTNQSNGLINATGALDATAADLDNRGGLLLAGTDLTLHTGALDNRSTGLINSKGTLHLNAQSLDSSDGGEVSAKGDMTLTLNSLTQNGGRLLGDGAVTLDLNGADLNNQRGLITAKGALTVNRMRDFNNQAGEMSSAQSFTLTGRTLDNSNGRLISNQNLVLNGTTLVNQAGLISGWAGLNVNGATLDNRNSGTLSSRSGDVGVNLTGALLNGAAGALVSQKSLSVRAASVDNRGGILSSGGGQTFNVSGVLDNSQNGLIDSGAALTINAAGLGNAAGTVNAQQNISFTGTDLDNSAGTVAGNAAVTLDLLGTLTNTNGKLASAGDLLIQRAAQINNKGGQLASQRALTLTTGGLDNSNRGTVAANDQLQVNASGAVQNGNDGLIYSKNANLRLQAASLANASGTLQSQGALDLTVNGDIDGPNGRIIAQAGNLNLTANNVDNRGGVLSSLQNAFVARITGVLRNGYDANLQGGITQAQSLDIRALAGIDNYGGRVSAQGGDALINTGSGNFDNRNGGLYARQRINVTGNNFDNSGDNDGQIAGQQIDLSLAGALNNRLGIIESDSTLSISAASLDNQTGKLRALGTSGLTNLQISGLFDNRNGALETANTDLAVGVGSLLNGGGSILHVGSGNFGVSTDNVMNAGGSLVTRGVLTLNADTWTNSSVLQAGTLNVNVNNFTQTAAGQLLASTAFVGTGGNWINDGLIASDGAMNVSLSGGYSGNGRLTSLGTLGLGANRLDLNAPTSIAGGGRTDINVAGAVVNAGRITSNSDLTLTANTLQNDGTLGASQSLTINTPSLTNTGLLFSGGKTNLHVGSFANNGGDVYSLGDLDIRGADAVSRAALLDNFKGTIESAGTMTINASVLKNRGDDFTSERHLVSGFIAFACYDCQGSSYDIVYGVKEIYKASIDPSSGSGTLSAGRNFVFTGGDFLNSRSQVMASGDITIQADNFTNEGAAGGTIERTRTFRTGGISSSTHLNFMNGDLYNYNVHNDDGPQVFHYMNSETAFEVANQYGVGGDADLVDKVTGKHLKYYTGFNHELGASQYDPNNLVQMPTFLNQFRLLGDSEVSVDDGQVQSAVVQAGGKVNITATQNLTNSVIHEDYAYLGGANKVSNTQTAASTTVVAHINSQLPPNLAQQQVDPTVLPGFSLPTGQNGLFRLSGQGGSNAAIAAPTTAPQSWTMTGASVSTAQRDQALPVGQGSSLQIASVNQAISTGRQLGDSTRNPSAINADASAFNVSAPGDSGSGGFSVPSHQAGAGGIAAVEQVAGVASVTGVRGVAGVRGVTGVTGAAGVTGVSEVPGSTGVTPIPGISAISGANPTGISPGQSATAQTVERVQGLPSTAATARPGKYLIETNPVLTDLKQFMSSDYLLAGLGYNPDESAKRLGDGLYEQRLVQQAVTSRTGQAFIDGQTSNEDQFKYLMNNAIASKTQLNLTVGVSLTSEQVAALTHDLVWLEEREVNGENVLVPVLYLAQADGRLAPNGALIAGKDVTLIAGQNLDNVGTLKATNNLSATAGNDLVNSGLISAGNRLDLLAGNDVTNKAGGIIAGRDVTVTAIGGDVTNERSVTSLDSDVRGELHKDFANSAARIEAANDLSVSAGRDINNIGSTLQAGRDMTLNAGRDVNTAATQLTDSLVLNSKHTSSDITQIGSTVSAGRDLSVQAGRDINAIASQIDAKRDIAMAATEDVTISSAADEEHSYSKSKKVKKQEDHVSQVQTEITAGGSVAVSAGQNLAVTSSRIAANDEAYLAAGNKLEVLAAQDNDYSLYDMKKKGSFGAKKTKHDEVTDVKNIGSEITAGGNLVLVSGGDQQYQVAKLNSGKDLTINSGGAINFEGVKDLHQESHEKSNSNAAWNSMSGKGSTNETLRQSELTAKGNLVINAVGGLNIDIKQVNQQTVSQAIDAMVKADPDLAWLKDAEKRGDVDWRLVQEIHQSFKYSNSGLGVAAQIAIAILMAAIVGPAAAAFAGGGTAGAMVGAVAASAATNASVSAINNGGNLGAVFKDVTSSSAVKGYLTSAATAGVASQLGYDPTKLNFDLASAQKVAMNVVAQSFVKTVINGGSLTDSLSDGALSAVIDIAGAIGAQRLGNTTLADGSPTKIAAHALLGGLKSMAMGGDFKTGAIAGGANEGLVQYLAKLVLPEGYDPASPASVQAQANLVAMSQLVAVLTTVVTGGDPEIAANIAANATQYNYLTHSDLERAANSLNGCAEGDAGCVQNAQKTFMDLSREREIAAINACAGNITACKTSSSLAAQAQADQEHLKDLVGGASQQAQEAYGRLVAENFEFQNMLASVTAGQSADAIAQTLQDKWGMSDAEMVGIRESLRAIASMGMMRTGRPVVGAKGAGTALVTTNPIAVSGSRAIDKAQSYESGVRGMYGDTPFAERQYTALVDGQRVNGVADEVAVIGGKPTAIEAKFVDDWASSIRNPESPAGSKPWSVAEQTKMVDQAKKYSSGFDGGAIYHTNSPELASYYSKVFTDAGVTNFKFVITPTKK</sequence>
<dbReference type="OrthoDB" id="2664633at2"/>
<dbReference type="NCBIfam" id="TIGR01901">
    <property type="entry name" value="adhes_NPXG"/>
    <property type="match status" value="1"/>
</dbReference>
<dbReference type="Gene3D" id="2.160.20.10">
    <property type="entry name" value="Single-stranded right-handed beta-helix, Pectin lyase-like"/>
    <property type="match status" value="1"/>
</dbReference>
<dbReference type="InterPro" id="IPR012334">
    <property type="entry name" value="Pectin_lyas_fold"/>
</dbReference>
<evidence type="ECO:0000313" key="3">
    <source>
        <dbReference type="EMBL" id="OCX24548.1"/>
    </source>
</evidence>
<dbReference type="SUPFAM" id="SSF51126">
    <property type="entry name" value="Pectin lyase-like"/>
    <property type="match status" value="1"/>
</dbReference>
<dbReference type="InterPro" id="IPR010069">
    <property type="entry name" value="CdiA_FHA1_rpt"/>
</dbReference>
<accession>A0A1C2EC18</accession>
<evidence type="ECO:0000256" key="1">
    <source>
        <dbReference type="SAM" id="MobiDB-lite"/>
    </source>
</evidence>
<protein>
    <recommendedName>
        <fullName evidence="2">Filamentous haemagglutinin FhaB/tRNA nuclease CdiA-like TPS domain-containing protein</fullName>
    </recommendedName>
</protein>
<gene>
    <name evidence="3" type="ORF">BBI10_04750</name>
</gene>